<keyword evidence="3" id="KW-1185">Reference proteome</keyword>
<proteinExistence type="predicted"/>
<gene>
    <name evidence="2" type="ORF">AS026_19300</name>
</gene>
<reference evidence="2 3" key="1">
    <citation type="submission" date="2015-11" db="EMBL/GenBank/DDBJ databases">
        <title>Draft Genome Sequence of the Strain BR 10423 (Rhizobium sp.) isolated from nodules of Mimosa pudica.</title>
        <authorList>
            <person name="Barauna A.C."/>
            <person name="Zilli J.E."/>
            <person name="Simoes-Araujo J.L."/>
            <person name="Reis V.M."/>
            <person name="James E.K."/>
            <person name="Reis F.B.Jr."/>
            <person name="Rouws L.F."/>
            <person name="Passos S.R."/>
            <person name="Gois S.R."/>
        </authorList>
    </citation>
    <scope>NUCLEOTIDE SEQUENCE [LARGE SCALE GENOMIC DNA]</scope>
    <source>
        <strain evidence="2 3">BR10423</strain>
    </source>
</reference>
<dbReference type="RefSeq" id="WP_018856617.1">
    <property type="nucleotide sequence ID" value="NZ_LNCD01000124.1"/>
</dbReference>
<name>A0A109J7M7_9HYPH</name>
<dbReference type="OrthoDB" id="8399421at2"/>
<comment type="caution">
    <text evidence="2">The sequence shown here is derived from an EMBL/GenBank/DDBJ whole genome shotgun (WGS) entry which is preliminary data.</text>
</comment>
<evidence type="ECO:0000313" key="2">
    <source>
        <dbReference type="EMBL" id="KWV43823.1"/>
    </source>
</evidence>
<dbReference type="EMBL" id="LNCD01000124">
    <property type="protein sequence ID" value="KWV43823.1"/>
    <property type="molecule type" value="Genomic_DNA"/>
</dbReference>
<sequence length="61" mass="7020">MKTTLVPHDICLKHEIEWQALRAAADIQIDLERIEITNSLRSRWSPPTHSRPDSTFPGARL</sequence>
<organism evidence="2 3">
    <name type="scientific">Rhizobium altiplani</name>
    <dbReference type="NCBI Taxonomy" id="1864509"/>
    <lineage>
        <taxon>Bacteria</taxon>
        <taxon>Pseudomonadati</taxon>
        <taxon>Pseudomonadota</taxon>
        <taxon>Alphaproteobacteria</taxon>
        <taxon>Hyphomicrobiales</taxon>
        <taxon>Rhizobiaceae</taxon>
        <taxon>Rhizobium/Agrobacterium group</taxon>
        <taxon>Rhizobium</taxon>
    </lineage>
</organism>
<protein>
    <submittedName>
        <fullName evidence="2">Uncharacterized protein</fullName>
    </submittedName>
</protein>
<dbReference type="AlphaFoldDB" id="A0A109J7M7"/>
<feature type="region of interest" description="Disordered" evidence="1">
    <location>
        <begin position="42"/>
        <end position="61"/>
    </location>
</feature>
<dbReference type="Proteomes" id="UP000068164">
    <property type="component" value="Unassembled WGS sequence"/>
</dbReference>
<evidence type="ECO:0000313" key="3">
    <source>
        <dbReference type="Proteomes" id="UP000068164"/>
    </source>
</evidence>
<accession>A0A109J7M7</accession>
<evidence type="ECO:0000256" key="1">
    <source>
        <dbReference type="SAM" id="MobiDB-lite"/>
    </source>
</evidence>